<organism evidence="1">
    <name type="scientific">Pseudomonas fluorescens (strain SBW25)</name>
    <dbReference type="NCBI Taxonomy" id="216595"/>
    <lineage>
        <taxon>Bacteria</taxon>
        <taxon>Pseudomonadati</taxon>
        <taxon>Pseudomonadota</taxon>
        <taxon>Gammaproteobacteria</taxon>
        <taxon>Pseudomonadales</taxon>
        <taxon>Pseudomonadaceae</taxon>
        <taxon>Pseudomonas</taxon>
    </lineage>
</organism>
<proteinExistence type="predicted"/>
<dbReference type="RefSeq" id="WP_192963393.1">
    <property type="nucleotide sequence ID" value="NZ_LN713926.1"/>
</dbReference>
<evidence type="ECO:0000313" key="1">
    <source>
        <dbReference type="EMBL" id="CEK42217.1"/>
    </source>
</evidence>
<name>A0A0G4E5G3_PSEFS</name>
<dbReference type="EMBL" id="LN713926">
    <property type="protein sequence ID" value="CEK42217.1"/>
    <property type="molecule type" value="Genomic_DNA"/>
</dbReference>
<reference evidence="1" key="1">
    <citation type="submission" date="2014-12" db="EMBL/GenBank/DDBJ databases">
        <authorList>
            <person name="Hall J."/>
        </authorList>
    </citation>
    <scope>NUCLEOTIDE SEQUENCE [LARGE SCALE GENOMIC DNA]</scope>
    <source>
        <strain evidence="1">SBW25</strain>
        <plasmid evidence="1">pQBR57</plasmid>
    </source>
</reference>
<reference evidence="1" key="2">
    <citation type="submission" date="2015-06" db="EMBL/GenBank/DDBJ databases">
        <title>Environmentally co-occuring mercury resistance plasmids are genetically and phenotypically diverse and confer variable context-dependent fitness effects.</title>
        <authorList>
            <person name="Hall J.P.J."/>
            <person name="Harrison E."/>
            <person name="Lilley A.K."/>
            <person name="Paterson S."/>
            <person name="Spiers A.J."/>
            <person name="Brockhurst M.A."/>
        </authorList>
    </citation>
    <scope>NUCLEOTIDE SEQUENCE [LARGE SCALE GENOMIC DNA]</scope>
    <source>
        <strain evidence="1">SBW25</strain>
        <plasmid evidence="1">pQBR57</plasmid>
    </source>
</reference>
<dbReference type="AlphaFoldDB" id="A0A0G4E5G3"/>
<sequence>MNQMNDFPTMQVVGLDLRKTESGWQYLNEGVHNEPDSWCDASSSLGPFSNAGVNSLLDELLAARLQADQAASSICRNCRHWDSNGNCDFIETIQGERVANTTGCQIIATVHDDSGLWTVLKTAPRYSCPNFSATKQPAAPTGSFR</sequence>
<geneLocation type="plasmid" evidence="1">
    <name>pQBR57</name>
</geneLocation>
<keyword evidence="1" id="KW-0614">Plasmid</keyword>
<accession>A0A0G4E5G3</accession>
<protein>
    <submittedName>
        <fullName evidence="1">Uncharacterized protein</fullName>
    </submittedName>
</protein>
<gene>
    <name evidence="1" type="ORF">PQBR57_0264</name>
</gene>